<dbReference type="InterPro" id="IPR001258">
    <property type="entry name" value="NHL_repeat"/>
</dbReference>
<organism evidence="4 5">
    <name type="scientific">Paludisphaera mucosa</name>
    <dbReference type="NCBI Taxonomy" id="3030827"/>
    <lineage>
        <taxon>Bacteria</taxon>
        <taxon>Pseudomonadati</taxon>
        <taxon>Planctomycetota</taxon>
        <taxon>Planctomycetia</taxon>
        <taxon>Isosphaerales</taxon>
        <taxon>Isosphaeraceae</taxon>
        <taxon>Paludisphaera</taxon>
    </lineage>
</organism>
<evidence type="ECO:0000313" key="4">
    <source>
        <dbReference type="EMBL" id="MDG3006280.1"/>
    </source>
</evidence>
<protein>
    <submittedName>
        <fullName evidence="4">Thioredoxin-like domain-containing protein</fullName>
    </submittedName>
</protein>
<sequence length="564" mass="61285">MQRRRSMRIRDLGWLALAAGALAVSLWYSNHTGASRRREADAAGPRIRRISYPQAAAPSLDGAVGWINSGPIDLASLKGKIVLLDFWTYCCINCHHILPDLEKLEKKYKNELVVIGVHSGKFDAERNTENIRRKVAEYRIKHPVANDAEMVIWERFDVHSWPTRVLIDPDGKVIAFGRDNQGNFVTSIGGEGRYEFFDMVIGKVAEQFRKAGKLNEKPLTFPTEESQYANKPLLFPGKVLADAKSNRLFISDTGHNRIVQTDLDGKNPVVIGDGGQGCVDGGFAKARFNRQQGMCLEGDVLYVADTENHAIRAIDLKAKTVATVVGDGRQADRDPTEPFEGPGKTSSISSPWDVIQLAGSRTIYIAMAGTHQIFAYDPESGVVRWFAGSAFENILDGAPAEARFAQPSGLATDGENLYIADSEVSGVRVITGIPAGQPEVGRVVGKGLFDFGDRDGAGPEQVRLQHCLGLTYGDGKLYIADTYNNKIKLCDPKTAAVSTFIGTTESGDADAPPKLHEPGGVSYAAGKLYVADTDNHKIRVVDVATRAVRTLEIPDLTPPAAPAP</sequence>
<dbReference type="InterPro" id="IPR011042">
    <property type="entry name" value="6-blade_b-propeller_TolB-like"/>
</dbReference>
<evidence type="ECO:0000256" key="2">
    <source>
        <dbReference type="SAM" id="MobiDB-lite"/>
    </source>
</evidence>
<feature type="domain" description="Thioredoxin" evidence="3">
    <location>
        <begin position="46"/>
        <end position="202"/>
    </location>
</feature>
<evidence type="ECO:0000259" key="3">
    <source>
        <dbReference type="PROSITE" id="PS51352"/>
    </source>
</evidence>
<gene>
    <name evidence="4" type="ORF">PZE19_21125</name>
</gene>
<keyword evidence="5" id="KW-1185">Reference proteome</keyword>
<dbReference type="Pfam" id="PF13905">
    <property type="entry name" value="Thioredoxin_8"/>
    <property type="match status" value="1"/>
</dbReference>
<dbReference type="InterPro" id="IPR013766">
    <property type="entry name" value="Thioredoxin_domain"/>
</dbReference>
<dbReference type="InterPro" id="IPR045302">
    <property type="entry name" value="NHL2_NHL_rpt_dom"/>
</dbReference>
<keyword evidence="1" id="KW-0677">Repeat</keyword>
<dbReference type="EMBL" id="JARRAG010000002">
    <property type="protein sequence ID" value="MDG3006280.1"/>
    <property type="molecule type" value="Genomic_DNA"/>
</dbReference>
<evidence type="ECO:0000313" key="5">
    <source>
        <dbReference type="Proteomes" id="UP001216907"/>
    </source>
</evidence>
<dbReference type="Proteomes" id="UP001216907">
    <property type="component" value="Unassembled WGS sequence"/>
</dbReference>
<evidence type="ECO:0000256" key="1">
    <source>
        <dbReference type="ARBA" id="ARBA00022737"/>
    </source>
</evidence>
<dbReference type="SUPFAM" id="SSF101898">
    <property type="entry name" value="NHL repeat"/>
    <property type="match status" value="1"/>
</dbReference>
<comment type="caution">
    <text evidence="4">The sequence shown here is derived from an EMBL/GenBank/DDBJ whole genome shotgun (WGS) entry which is preliminary data.</text>
</comment>
<dbReference type="RefSeq" id="WP_277862580.1">
    <property type="nucleotide sequence ID" value="NZ_JARRAG010000002.1"/>
</dbReference>
<dbReference type="PANTHER" id="PTHR46388:SF2">
    <property type="entry name" value="NHL REPEAT-CONTAINING PROTEIN 2"/>
    <property type="match status" value="1"/>
</dbReference>
<dbReference type="InterPro" id="IPR012336">
    <property type="entry name" value="Thioredoxin-like_fold"/>
</dbReference>
<proteinExistence type="predicted"/>
<dbReference type="Pfam" id="PF01436">
    <property type="entry name" value="NHL"/>
    <property type="match status" value="1"/>
</dbReference>
<reference evidence="4 5" key="1">
    <citation type="submission" date="2023-03" db="EMBL/GenBank/DDBJ databases">
        <title>Paludisphaera mucosa sp. nov. a novel planctomycete from northern fen.</title>
        <authorList>
            <person name="Ivanova A."/>
        </authorList>
    </citation>
    <scope>NUCLEOTIDE SEQUENCE [LARGE SCALE GENOMIC DNA]</scope>
    <source>
        <strain evidence="4 5">Pla2</strain>
    </source>
</reference>
<dbReference type="PROSITE" id="PS51352">
    <property type="entry name" value="THIOREDOXIN_2"/>
    <property type="match status" value="1"/>
</dbReference>
<dbReference type="Gene3D" id="2.120.10.30">
    <property type="entry name" value="TolB, C-terminal domain"/>
    <property type="match status" value="2"/>
</dbReference>
<dbReference type="InterPro" id="IPR036249">
    <property type="entry name" value="Thioredoxin-like_sf"/>
</dbReference>
<dbReference type="PANTHER" id="PTHR46388">
    <property type="entry name" value="NHL REPEAT-CONTAINING PROTEIN 2"/>
    <property type="match status" value="1"/>
</dbReference>
<name>A0ABT6FFW8_9BACT</name>
<dbReference type="SUPFAM" id="SSF52833">
    <property type="entry name" value="Thioredoxin-like"/>
    <property type="match status" value="1"/>
</dbReference>
<dbReference type="Gene3D" id="3.40.30.10">
    <property type="entry name" value="Glutaredoxin"/>
    <property type="match status" value="1"/>
</dbReference>
<feature type="region of interest" description="Disordered" evidence="2">
    <location>
        <begin position="328"/>
        <end position="348"/>
    </location>
</feature>
<dbReference type="CDD" id="cd14951">
    <property type="entry name" value="NHL-2_like"/>
    <property type="match status" value="1"/>
</dbReference>
<accession>A0ABT6FFW8</accession>